<gene>
    <name evidence="6" type="ORF">FC81_GL001683</name>
</gene>
<feature type="active site" description="Acyl-thioester intermediate" evidence="4 5">
    <location>
        <position position="113"/>
    </location>
</feature>
<dbReference type="RefSeq" id="WP_057745355.1">
    <property type="nucleotide sequence ID" value="NZ_AZEF01000032.1"/>
</dbReference>
<evidence type="ECO:0000256" key="1">
    <source>
        <dbReference type="ARBA" id="ARBA00022605"/>
    </source>
</evidence>
<dbReference type="AlphaFoldDB" id="A0A0R1M7F9"/>
<keyword evidence="1 4" id="KW-0028">Amino-acid biosynthesis</keyword>
<feature type="binding site" evidence="4">
    <location>
        <position position="134"/>
    </location>
    <ligand>
        <name>substrate</name>
    </ligand>
</feature>
<keyword evidence="2 4" id="KW-0808">Transferase</keyword>
<dbReference type="UniPathway" id="UPA00136">
    <property type="reaction ID" value="UER00199"/>
</dbReference>
<dbReference type="InterPro" id="IPR029062">
    <property type="entry name" value="Class_I_gatase-like"/>
</dbReference>
<comment type="caution">
    <text evidence="4">Lacks conserved residue(s) required for the propagation of feature annotation.</text>
</comment>
<dbReference type="PANTHER" id="PTHR20919">
    <property type="entry name" value="HOMOSERINE O-SUCCINYLTRANSFERASE"/>
    <property type="match status" value="1"/>
</dbReference>
<evidence type="ECO:0000256" key="4">
    <source>
        <dbReference type="HAMAP-Rule" id="MF_00295"/>
    </source>
</evidence>
<dbReference type="GO" id="GO:0005737">
    <property type="term" value="C:cytoplasm"/>
    <property type="evidence" value="ECO:0007669"/>
    <property type="project" value="UniProtKB-SubCell"/>
</dbReference>
<reference evidence="6 7" key="1">
    <citation type="journal article" date="2015" name="Genome Announc.">
        <title>Expanding the biotechnology potential of lactobacilli through comparative genomics of 213 strains and associated genera.</title>
        <authorList>
            <person name="Sun Z."/>
            <person name="Harris H.M."/>
            <person name="McCann A."/>
            <person name="Guo C."/>
            <person name="Argimon S."/>
            <person name="Zhang W."/>
            <person name="Yang X."/>
            <person name="Jeffery I.B."/>
            <person name="Cooney J.C."/>
            <person name="Kagawa T.F."/>
            <person name="Liu W."/>
            <person name="Song Y."/>
            <person name="Salvetti E."/>
            <person name="Wrobel A."/>
            <person name="Rasinkangas P."/>
            <person name="Parkhill J."/>
            <person name="Rea M.C."/>
            <person name="O'Sullivan O."/>
            <person name="Ritari J."/>
            <person name="Douillard F.P."/>
            <person name="Paul Ross R."/>
            <person name="Yang R."/>
            <person name="Briner A.E."/>
            <person name="Felis G.E."/>
            <person name="de Vos W.M."/>
            <person name="Barrangou R."/>
            <person name="Klaenhammer T.R."/>
            <person name="Caufield P.W."/>
            <person name="Cui Y."/>
            <person name="Zhang H."/>
            <person name="O'Toole P.W."/>
        </authorList>
    </citation>
    <scope>NUCLEOTIDE SEQUENCE [LARGE SCALE GENOMIC DNA]</scope>
    <source>
        <strain evidence="6 7">DSM 19910</strain>
    </source>
</reference>
<comment type="caution">
    <text evidence="6">The sequence shown here is derived from an EMBL/GenBank/DDBJ whole genome shotgun (WGS) entry which is preliminary data.</text>
</comment>
<comment type="subcellular location">
    <subcellularLocation>
        <location evidence="4">Cytoplasm</location>
    </subcellularLocation>
</comment>
<organism evidence="6 7">
    <name type="scientific">Liquorilactobacillus capillatus DSM 19910</name>
    <dbReference type="NCBI Taxonomy" id="1423731"/>
    <lineage>
        <taxon>Bacteria</taxon>
        <taxon>Bacillati</taxon>
        <taxon>Bacillota</taxon>
        <taxon>Bacilli</taxon>
        <taxon>Lactobacillales</taxon>
        <taxon>Lactobacillaceae</taxon>
        <taxon>Liquorilactobacillus</taxon>
    </lineage>
</organism>
<keyword evidence="4" id="KW-0198">Cysteine biosynthesis</keyword>
<feature type="active site" description="Proton acceptor" evidence="4">
    <location>
        <position position="205"/>
    </location>
</feature>
<dbReference type="HAMAP" id="MF_00295">
    <property type="entry name" value="MetA_acyltransf"/>
    <property type="match status" value="1"/>
</dbReference>
<sequence>MKKQQRLKIGVLNLMHNKEESQKQFTKVLTQAYFPIELVFYYPKMHYQKRPVPQKLQRIAKPLNLEEVKQLDGFIVSGAPIEKKAFNEIWYMPELEALFDVLLENKIEQLYVCWGAMAALNYFYGIQKQMLPAKIFGIYQNTIYAPSKLLDKIMTGFLAPHARYAEMDHKQMSAQAELELLASDINGHLTLAEAVGQKQTFLFSHLEYDRDALLKEYYREITANPEYIERIPKPENYFRDSKNMVEPVFSWQRTQKTFYTNWLTRILMQKSLS</sequence>
<dbReference type="Pfam" id="PF04204">
    <property type="entry name" value="HTS"/>
    <property type="match status" value="1"/>
</dbReference>
<dbReference type="STRING" id="1423731.FC81_GL001683"/>
<feature type="site" description="Important for acyl-CoA specificity" evidence="4">
    <location>
        <position position="82"/>
    </location>
</feature>
<dbReference type="Gene3D" id="3.40.50.880">
    <property type="match status" value="1"/>
</dbReference>
<dbReference type="EC" id="2.3.1.30" evidence="4"/>
<dbReference type="GO" id="GO:0009001">
    <property type="term" value="F:serine O-acetyltransferase activity"/>
    <property type="evidence" value="ECO:0007669"/>
    <property type="project" value="UniProtKB-UniRule"/>
</dbReference>
<dbReference type="OrthoDB" id="9772423at2"/>
<dbReference type="PIRSF" id="PIRSF000450">
    <property type="entry name" value="H_ser_succinyltr"/>
    <property type="match status" value="1"/>
</dbReference>
<comment type="similarity">
    <text evidence="4">Belongs to the MetA family.</text>
</comment>
<dbReference type="InterPro" id="IPR033752">
    <property type="entry name" value="MetA_family"/>
</dbReference>
<dbReference type="Proteomes" id="UP000051621">
    <property type="component" value="Unassembled WGS sequence"/>
</dbReference>
<evidence type="ECO:0000256" key="3">
    <source>
        <dbReference type="ARBA" id="ARBA00023315"/>
    </source>
</evidence>
<keyword evidence="4" id="KW-0963">Cytoplasm</keyword>
<feature type="binding site" evidence="4">
    <location>
        <position position="219"/>
    </location>
    <ligand>
        <name>substrate</name>
    </ligand>
</feature>
<comment type="catalytic activity">
    <reaction evidence="4">
        <text>L-serine + acetyl-CoA = O-acetyl-L-serine + CoA</text>
        <dbReference type="Rhea" id="RHEA:24560"/>
        <dbReference type="ChEBI" id="CHEBI:33384"/>
        <dbReference type="ChEBI" id="CHEBI:57287"/>
        <dbReference type="ChEBI" id="CHEBI:57288"/>
        <dbReference type="ChEBI" id="CHEBI:58340"/>
        <dbReference type="EC" id="2.3.1.30"/>
    </reaction>
</comment>
<dbReference type="EMBL" id="AZEF01000032">
    <property type="protein sequence ID" value="KRL00850.1"/>
    <property type="molecule type" value="Genomic_DNA"/>
</dbReference>
<comment type="function">
    <text evidence="4">Transfers an acetyl group from acetyl-CoA to L-serine, forming acetyl-L-serine.</text>
</comment>
<name>A0A0R1M7F9_9LACO</name>
<evidence type="ECO:0000256" key="5">
    <source>
        <dbReference type="PIRSR" id="PIRSR000450-1"/>
    </source>
</evidence>
<feature type="active site" evidence="4">
    <location>
        <position position="207"/>
    </location>
</feature>
<keyword evidence="3 4" id="KW-0012">Acyltransferase</keyword>
<dbReference type="PANTHER" id="PTHR20919:SF0">
    <property type="entry name" value="HOMOSERINE O-SUCCINYLTRANSFERASE"/>
    <property type="match status" value="1"/>
</dbReference>
<keyword evidence="7" id="KW-1185">Reference proteome</keyword>
<evidence type="ECO:0000313" key="6">
    <source>
        <dbReference type="EMBL" id="KRL00850.1"/>
    </source>
</evidence>
<dbReference type="GO" id="GO:0006535">
    <property type="term" value="P:cysteine biosynthetic process from serine"/>
    <property type="evidence" value="ECO:0007669"/>
    <property type="project" value="UniProtKB-UniRule"/>
</dbReference>
<dbReference type="PATRIC" id="fig|1423731.3.peg.1724"/>
<evidence type="ECO:0000256" key="2">
    <source>
        <dbReference type="ARBA" id="ARBA00022679"/>
    </source>
</evidence>
<accession>A0A0R1M7F9</accession>
<evidence type="ECO:0000313" key="7">
    <source>
        <dbReference type="Proteomes" id="UP000051621"/>
    </source>
</evidence>
<proteinExistence type="inferred from homology"/>
<protein>
    <recommendedName>
        <fullName evidence="4">Serine O-acetyltransferase</fullName>
        <shortName evidence="4">SAT</shortName>
        <ecNumber evidence="4">2.3.1.30</ecNumber>
    </recommendedName>
</protein>
<feature type="site" description="Important for substrate specificity" evidence="4">
    <location>
        <position position="162"/>
    </location>
</feature>
<comment type="pathway">
    <text evidence="4">Amino-acid biosynthesis; L-cysteine biosynthesis; L-cysteine from L-serine: step 1/2.</text>
</comment>
<dbReference type="GO" id="GO:0008899">
    <property type="term" value="F:homoserine O-succinyltransferase activity"/>
    <property type="evidence" value="ECO:0007669"/>
    <property type="project" value="TreeGrafter"/>
</dbReference>
<dbReference type="SUPFAM" id="SSF52317">
    <property type="entry name" value="Class I glutamine amidotransferase-like"/>
    <property type="match status" value="1"/>
</dbReference>